<sequence>MPQGSKPLEQLADELVLEIVDHLSLTDQQFYKQQSTTPLNLDIWNLSLCNRRLSSILIPSLYHSICIDKASQLLGLLRRVIDNSIDGGLVKRLLLVRENIEKWIETAKGAVSSGFLAFAIREGHLWAKTLSFLLQFPKLNGLGIEPSLLLYDSLHNINIITTGEVFKALHSVVVVVPGPAISQTPVDISTLVPFLLVPSLRQVQAYHIRTIYSTSYENWLLAREKISLPSWRRTSNVEALALLSSGVHGDDLGRLLQLPRTLKSFTVGLVSPDSYGSISGPRPIYQALNRVSDTLEALTIRWIDALPLTTASWSFIHFGLLKRLAINWTLIAGSDPGAAPNLADLLPPVLETLGLFSVEVNNWISGQIIDHVKQLLIQKSATTLNRLCRVEICDFPMLLIPLAELASQKGVSIVPEVAAKILLGAVEHVRFDHERPLWVVFWDRYKPDREVIASASSQQASVMKGSYPPESLRLALSLEMGEFSENILPDTSASISDDGWSRPNDGTGSGYGGVEHQDEEDDLSEDDNEPVEQAVGEEECGKGSEKHDVHFVPSGEDETSSEGWDVRHIDRGSLPIAHYTD</sequence>
<evidence type="ECO:0000313" key="1">
    <source>
        <dbReference type="EMBL" id="CAG8641580.1"/>
    </source>
</evidence>
<proteinExistence type="predicted"/>
<feature type="non-terminal residue" evidence="1">
    <location>
        <position position="581"/>
    </location>
</feature>
<organism evidence="1 2">
    <name type="scientific">Acaulospora colombiana</name>
    <dbReference type="NCBI Taxonomy" id="27376"/>
    <lineage>
        <taxon>Eukaryota</taxon>
        <taxon>Fungi</taxon>
        <taxon>Fungi incertae sedis</taxon>
        <taxon>Mucoromycota</taxon>
        <taxon>Glomeromycotina</taxon>
        <taxon>Glomeromycetes</taxon>
        <taxon>Diversisporales</taxon>
        <taxon>Acaulosporaceae</taxon>
        <taxon>Acaulospora</taxon>
    </lineage>
</organism>
<protein>
    <submittedName>
        <fullName evidence="1">4382_t:CDS:1</fullName>
    </submittedName>
</protein>
<evidence type="ECO:0000313" key="2">
    <source>
        <dbReference type="Proteomes" id="UP000789525"/>
    </source>
</evidence>
<accession>A0ACA9NBN3</accession>
<dbReference type="Proteomes" id="UP000789525">
    <property type="component" value="Unassembled WGS sequence"/>
</dbReference>
<keyword evidence="2" id="KW-1185">Reference proteome</keyword>
<dbReference type="EMBL" id="CAJVPT010019485">
    <property type="protein sequence ID" value="CAG8641580.1"/>
    <property type="molecule type" value="Genomic_DNA"/>
</dbReference>
<name>A0ACA9NBN3_9GLOM</name>
<reference evidence="1" key="1">
    <citation type="submission" date="2021-06" db="EMBL/GenBank/DDBJ databases">
        <authorList>
            <person name="Kallberg Y."/>
            <person name="Tangrot J."/>
            <person name="Rosling A."/>
        </authorList>
    </citation>
    <scope>NUCLEOTIDE SEQUENCE</scope>
    <source>
        <strain evidence="1">CL356</strain>
    </source>
</reference>
<gene>
    <name evidence="1" type="ORF">ACOLOM_LOCUS7958</name>
</gene>
<comment type="caution">
    <text evidence="1">The sequence shown here is derived from an EMBL/GenBank/DDBJ whole genome shotgun (WGS) entry which is preliminary data.</text>
</comment>